<dbReference type="AlphaFoldDB" id="A0A1W1VF84"/>
<protein>
    <recommendedName>
        <fullName evidence="1">YgjP-like metallopeptidase domain-containing protein</fullName>
    </recommendedName>
</protein>
<keyword evidence="3" id="KW-1185">Reference proteome</keyword>
<dbReference type="Gene3D" id="3.30.2010.10">
    <property type="entry name" value="Metalloproteases ('zincins'), catalytic domain"/>
    <property type="match status" value="1"/>
</dbReference>
<sequence>MKFNYNDQTIEFTVIYRKRKTIEINISPPDIITVISPMYIDEEKLLNAVKSKAKWIVKKLSELKEITHLKIDKEYVNGELFLFLGRDYPLYITIDEKIKRTEITLYQERIHLTSSTNEKDQLRDTMQKWYKEKALEKITERINHYQEYIEVRPNLVRIKDQKKRWGSCSSKRNLNFNLRCIMAPLEVLDYIIVHEMCHLVHFNHSKEFWILVKSIIPDYENHRQWLKINGIRMEL</sequence>
<evidence type="ECO:0000313" key="3">
    <source>
        <dbReference type="Proteomes" id="UP000192731"/>
    </source>
</evidence>
<feature type="domain" description="YgjP-like metallopeptidase" evidence="1">
    <location>
        <begin position="20"/>
        <end position="227"/>
    </location>
</feature>
<evidence type="ECO:0000259" key="1">
    <source>
        <dbReference type="Pfam" id="PF01863"/>
    </source>
</evidence>
<dbReference type="EMBL" id="FWWT01000020">
    <property type="protein sequence ID" value="SMB92028.1"/>
    <property type="molecule type" value="Genomic_DNA"/>
</dbReference>
<reference evidence="2 3" key="1">
    <citation type="submission" date="2017-04" db="EMBL/GenBank/DDBJ databases">
        <authorList>
            <person name="Afonso C.L."/>
            <person name="Miller P.J."/>
            <person name="Scott M.A."/>
            <person name="Spackman E."/>
            <person name="Goraichik I."/>
            <person name="Dimitrov K.M."/>
            <person name="Suarez D.L."/>
            <person name="Swayne D.E."/>
        </authorList>
    </citation>
    <scope>NUCLEOTIDE SEQUENCE [LARGE SCALE GENOMIC DNA]</scope>
    <source>
        <strain evidence="2 3">DSM 11270</strain>
    </source>
</reference>
<dbReference type="PANTHER" id="PTHR30399:SF1">
    <property type="entry name" value="UTP PYROPHOSPHATASE"/>
    <property type="match status" value="1"/>
</dbReference>
<evidence type="ECO:0000313" key="2">
    <source>
        <dbReference type="EMBL" id="SMB92028.1"/>
    </source>
</evidence>
<dbReference type="Proteomes" id="UP000192731">
    <property type="component" value="Unassembled WGS sequence"/>
</dbReference>
<dbReference type="InterPro" id="IPR053136">
    <property type="entry name" value="UTP_pyrophosphatase-like"/>
</dbReference>
<accession>A0A1W1VF84</accession>
<proteinExistence type="predicted"/>
<dbReference type="InterPro" id="IPR002725">
    <property type="entry name" value="YgjP-like_metallopeptidase"/>
</dbReference>
<dbReference type="RefSeq" id="WP_084053476.1">
    <property type="nucleotide sequence ID" value="NZ_FWWT01000020.1"/>
</dbReference>
<organism evidence="2 3">
    <name type="scientific">Desulfonispora thiosulfatigenes DSM 11270</name>
    <dbReference type="NCBI Taxonomy" id="656914"/>
    <lineage>
        <taxon>Bacteria</taxon>
        <taxon>Bacillati</taxon>
        <taxon>Bacillota</taxon>
        <taxon>Clostridia</taxon>
        <taxon>Eubacteriales</taxon>
        <taxon>Peptococcaceae</taxon>
        <taxon>Desulfonispora</taxon>
    </lineage>
</organism>
<dbReference type="CDD" id="cd07344">
    <property type="entry name" value="M48_yhfN_like"/>
    <property type="match status" value="1"/>
</dbReference>
<dbReference type="PANTHER" id="PTHR30399">
    <property type="entry name" value="UNCHARACTERIZED PROTEIN YGJP"/>
    <property type="match status" value="1"/>
</dbReference>
<dbReference type="Pfam" id="PF01863">
    <property type="entry name" value="YgjP-like"/>
    <property type="match status" value="1"/>
</dbReference>
<dbReference type="OrthoDB" id="9811177at2"/>
<name>A0A1W1VF84_DESTI</name>
<gene>
    <name evidence="2" type="ORF">SAMN00017405_1887</name>
</gene>